<dbReference type="GO" id="GO:0010038">
    <property type="term" value="P:response to metal ion"/>
    <property type="evidence" value="ECO:0007669"/>
    <property type="project" value="InterPro"/>
</dbReference>
<name>A0AAJ4RE77_9BACT</name>
<dbReference type="RefSeq" id="WP_123351880.1">
    <property type="nucleotide sequence ID" value="NZ_CP027432.2"/>
</dbReference>
<dbReference type="InterPro" id="IPR011322">
    <property type="entry name" value="N-reg_PII-like_a/b"/>
</dbReference>
<dbReference type="EMBL" id="RJVK01000001">
    <property type="protein sequence ID" value="ROR40981.1"/>
    <property type="molecule type" value="Genomic_DNA"/>
</dbReference>
<gene>
    <name evidence="2" type="ORF">C6V80_04830</name>
    <name evidence="3" type="ORF">EDC58_0463</name>
</gene>
<reference evidence="2" key="3">
    <citation type="submission" date="2019-06" db="EMBL/GenBank/DDBJ databases">
        <title>A comparative analysis of the Nautiliaceae.</title>
        <authorList>
            <person name="Grosche A."/>
            <person name="Smedile F."/>
            <person name="Vetriani C."/>
        </authorList>
    </citation>
    <scope>NUCLEOTIDE SEQUENCE</scope>
    <source>
        <strain evidence="2">TB6</strain>
    </source>
</reference>
<dbReference type="Proteomes" id="UP000272781">
    <property type="component" value="Unassembled WGS sequence"/>
</dbReference>
<comment type="similarity">
    <text evidence="1">Belongs to the CutA family.</text>
</comment>
<accession>A0AAJ4RE77</accession>
<dbReference type="SUPFAM" id="SSF54913">
    <property type="entry name" value="GlnB-like"/>
    <property type="match status" value="1"/>
</dbReference>
<dbReference type="EMBL" id="CP027432">
    <property type="protein sequence ID" value="QCI28305.1"/>
    <property type="molecule type" value="Genomic_DNA"/>
</dbReference>
<evidence type="ECO:0000313" key="5">
    <source>
        <dbReference type="Proteomes" id="UP000298805"/>
    </source>
</evidence>
<evidence type="ECO:0000256" key="1">
    <source>
        <dbReference type="ARBA" id="ARBA00010169"/>
    </source>
</evidence>
<dbReference type="Proteomes" id="UP000298805">
    <property type="component" value="Chromosome"/>
</dbReference>
<reference evidence="3 4" key="2">
    <citation type="submission" date="2018-11" db="EMBL/GenBank/DDBJ databases">
        <title>Genomic Encyclopedia of Type Strains, Phase IV (KMG-IV): sequencing the most valuable type-strain genomes for metagenomic binning, comparative biology and taxonomic classification.</title>
        <authorList>
            <person name="Goeker M."/>
        </authorList>
    </citation>
    <scope>NUCLEOTIDE SEQUENCE [LARGE SCALE GENOMIC DNA]</scope>
    <source>
        <strain evidence="3 4">DSM 27783</strain>
    </source>
</reference>
<dbReference type="InterPro" id="IPR004323">
    <property type="entry name" value="Ion_tolerance_CutA"/>
</dbReference>
<dbReference type="PANTHER" id="PTHR23419:SF8">
    <property type="entry name" value="FI09726P"/>
    <property type="match status" value="1"/>
</dbReference>
<dbReference type="AlphaFoldDB" id="A0AAJ4RE77"/>
<evidence type="ECO:0000313" key="2">
    <source>
        <dbReference type="EMBL" id="QCI28305.1"/>
    </source>
</evidence>
<dbReference type="Pfam" id="PF03091">
    <property type="entry name" value="CutA1"/>
    <property type="match status" value="1"/>
</dbReference>
<dbReference type="GO" id="GO:0005507">
    <property type="term" value="F:copper ion binding"/>
    <property type="evidence" value="ECO:0007669"/>
    <property type="project" value="TreeGrafter"/>
</dbReference>
<sequence length="103" mass="11808">MFIVVYCTIPKDDAKTLANLLVKNSLAACVNIIDEVNSVFLWQGEIKEEKESLLIIKTKQDVFKQLEIFITKNHPYDVPEIIALPIVNANLDYLNWLDDSVKE</sequence>
<reference evidence="5" key="1">
    <citation type="submission" date="2018-03" db="EMBL/GenBank/DDBJ databases">
        <title>A comparative analysis of the Nautiliaceae.</title>
        <authorList>
            <person name="Grosche A."/>
            <person name="Smedile F."/>
            <person name="Vetriani C."/>
        </authorList>
    </citation>
    <scope>NUCLEOTIDE SEQUENCE [LARGE SCALE GENOMIC DNA]</scope>
    <source>
        <strain evidence="5">TB6</strain>
    </source>
</reference>
<evidence type="ECO:0000313" key="3">
    <source>
        <dbReference type="EMBL" id="ROR40981.1"/>
    </source>
</evidence>
<dbReference type="PANTHER" id="PTHR23419">
    <property type="entry name" value="DIVALENT CATION TOLERANCE CUTA-RELATED"/>
    <property type="match status" value="1"/>
</dbReference>
<protein>
    <submittedName>
        <fullName evidence="2">Divalent-cation tolerance protein CutA</fullName>
    </submittedName>
    <submittedName>
        <fullName evidence="3">Periplasmic divalent cation tolerance protein</fullName>
    </submittedName>
</protein>
<organism evidence="3 4">
    <name type="scientific">Caminibacter pacificus</name>
    <dbReference type="NCBI Taxonomy" id="1424653"/>
    <lineage>
        <taxon>Bacteria</taxon>
        <taxon>Pseudomonadati</taxon>
        <taxon>Campylobacterota</taxon>
        <taxon>Epsilonproteobacteria</taxon>
        <taxon>Nautiliales</taxon>
        <taxon>Nautiliaceae</taxon>
        <taxon>Caminibacter</taxon>
    </lineage>
</organism>
<dbReference type="Gene3D" id="3.30.70.120">
    <property type="match status" value="1"/>
</dbReference>
<proteinExistence type="inferred from homology"/>
<keyword evidence="5" id="KW-1185">Reference proteome</keyword>
<evidence type="ECO:0000313" key="4">
    <source>
        <dbReference type="Proteomes" id="UP000272781"/>
    </source>
</evidence>
<dbReference type="InterPro" id="IPR015867">
    <property type="entry name" value="N-reg_PII/ATP_PRibTrfase_C"/>
</dbReference>